<reference evidence="1" key="1">
    <citation type="submission" date="2019-08" db="EMBL/GenBank/DDBJ databases">
        <authorList>
            <person name="Kucharzyk K."/>
            <person name="Murdoch R.W."/>
            <person name="Higgins S."/>
            <person name="Loffler F."/>
        </authorList>
    </citation>
    <scope>NUCLEOTIDE SEQUENCE</scope>
</reference>
<evidence type="ECO:0000313" key="1">
    <source>
        <dbReference type="EMBL" id="MPM38101.1"/>
    </source>
</evidence>
<protein>
    <submittedName>
        <fullName evidence="1">Uncharacterized protein</fullName>
    </submittedName>
</protein>
<proteinExistence type="predicted"/>
<gene>
    <name evidence="1" type="ORF">SDC9_84728</name>
</gene>
<accession>A0A644ZDX5</accession>
<dbReference type="EMBL" id="VSSQ01008171">
    <property type="protein sequence ID" value="MPM38101.1"/>
    <property type="molecule type" value="Genomic_DNA"/>
</dbReference>
<name>A0A644ZDX5_9ZZZZ</name>
<organism evidence="1">
    <name type="scientific">bioreactor metagenome</name>
    <dbReference type="NCBI Taxonomy" id="1076179"/>
    <lineage>
        <taxon>unclassified sequences</taxon>
        <taxon>metagenomes</taxon>
        <taxon>ecological metagenomes</taxon>
    </lineage>
</organism>
<comment type="caution">
    <text evidence="1">The sequence shown here is derived from an EMBL/GenBank/DDBJ whole genome shotgun (WGS) entry which is preliminary data.</text>
</comment>
<dbReference type="AlphaFoldDB" id="A0A644ZDX5"/>
<sequence>MSNIDIIQVNRLISVVKALRIAQKEYFSGRNSRSLIRAKDLEREIDRIIPAAETACQNISKSYKALSTEVFPEEYNI</sequence>